<gene>
    <name evidence="2" type="ORF">ACFFP0_07155</name>
</gene>
<evidence type="ECO:0000313" key="2">
    <source>
        <dbReference type="EMBL" id="MFB9948621.1"/>
    </source>
</evidence>
<reference evidence="2 3" key="1">
    <citation type="submission" date="2024-09" db="EMBL/GenBank/DDBJ databases">
        <authorList>
            <person name="Sun Q."/>
            <person name="Mori K."/>
        </authorList>
    </citation>
    <scope>NUCLEOTIDE SEQUENCE [LARGE SCALE GENOMIC DNA]</scope>
    <source>
        <strain evidence="2 3">TBRC 4938</strain>
    </source>
</reference>
<evidence type="ECO:0000313" key="3">
    <source>
        <dbReference type="Proteomes" id="UP001589692"/>
    </source>
</evidence>
<keyword evidence="3" id="KW-1185">Reference proteome</keyword>
<organism evidence="2 3">
    <name type="scientific">Rhizobium puerariae</name>
    <dbReference type="NCBI Taxonomy" id="1585791"/>
    <lineage>
        <taxon>Bacteria</taxon>
        <taxon>Pseudomonadati</taxon>
        <taxon>Pseudomonadota</taxon>
        <taxon>Alphaproteobacteria</taxon>
        <taxon>Hyphomicrobiales</taxon>
        <taxon>Rhizobiaceae</taxon>
        <taxon>Rhizobium/Agrobacterium group</taxon>
        <taxon>Rhizobium</taxon>
    </lineage>
</organism>
<feature type="region of interest" description="Disordered" evidence="1">
    <location>
        <begin position="17"/>
        <end position="46"/>
    </location>
</feature>
<dbReference type="RefSeq" id="WP_377258154.1">
    <property type="nucleotide sequence ID" value="NZ_JBHMAA010000008.1"/>
</dbReference>
<accession>A0ABV6ADJ3</accession>
<protein>
    <submittedName>
        <fullName evidence="2">Uncharacterized protein</fullName>
    </submittedName>
</protein>
<comment type="caution">
    <text evidence="2">The sequence shown here is derived from an EMBL/GenBank/DDBJ whole genome shotgun (WGS) entry which is preliminary data.</text>
</comment>
<dbReference type="EMBL" id="JBHMAA010000008">
    <property type="protein sequence ID" value="MFB9948621.1"/>
    <property type="molecule type" value="Genomic_DNA"/>
</dbReference>
<proteinExistence type="predicted"/>
<sequence>MVGGGFSLFGFDLFGLSRRDPSRTGERTAEHQASERAKDDHDGQRLADREYSESFFWGMYPIY</sequence>
<dbReference type="Proteomes" id="UP001589692">
    <property type="component" value="Unassembled WGS sequence"/>
</dbReference>
<name>A0ABV6ADJ3_9HYPH</name>
<evidence type="ECO:0000256" key="1">
    <source>
        <dbReference type="SAM" id="MobiDB-lite"/>
    </source>
</evidence>